<protein>
    <submittedName>
        <fullName evidence="2">Thiol-disulfide isomerase/thioredoxin</fullName>
    </submittedName>
</protein>
<dbReference type="RefSeq" id="WP_128764459.1">
    <property type="nucleotide sequence ID" value="NZ_JBHUOO010000023.1"/>
</dbReference>
<comment type="caution">
    <text evidence="2">The sequence shown here is derived from an EMBL/GenBank/DDBJ whole genome shotgun (WGS) entry which is preliminary data.</text>
</comment>
<evidence type="ECO:0000313" key="3">
    <source>
        <dbReference type="Proteomes" id="UP000289859"/>
    </source>
</evidence>
<dbReference type="Proteomes" id="UP000289859">
    <property type="component" value="Unassembled WGS sequence"/>
</dbReference>
<keyword evidence="3" id="KW-1185">Reference proteome</keyword>
<feature type="domain" description="Thioredoxin" evidence="1">
    <location>
        <begin position="506"/>
        <end position="665"/>
    </location>
</feature>
<name>A0A4Q0PFC0_9FLAO</name>
<dbReference type="Gene3D" id="3.40.30.10">
    <property type="entry name" value="Glutaredoxin"/>
    <property type="match status" value="1"/>
</dbReference>
<dbReference type="PANTHER" id="PTHR42852">
    <property type="entry name" value="THIOL:DISULFIDE INTERCHANGE PROTEIN DSBE"/>
    <property type="match status" value="1"/>
</dbReference>
<gene>
    <name evidence="2" type="ORF">DSM02_817</name>
</gene>
<sequence length="669" mass="77201">MRLFNVFKIIPVFALLLISLAFTGNLWGQDQEEVFSVEPRFPKGGDLVTLSYDASQTPLKNRDSLTAVVYTYADFQWNVKDLNLEQTNDNKWQGQLKLEPGIALINCVFYAKGTFDRGGANTYSWMINNAPGSYSGWGIMRNPNINEDFPQQLDSLSFIEDPVTLMWLNNEIRDNPSSRSHIFYPGLRLLQRTKAEDQTGRIKEELNYILSLPALDLKQQYDVQRSLELISRNETYVDSVENALLSKYPDGVLARDRAIKKLFREADLDKRVKAYNVFLKQFPEEKFEDINTTTEELYYDKLYRSIAYTYIVENKDYSFVFDNLKSASYTNLVDYAWHLVSIPYTNESMSPDSLQVFAERIFPEIESREQEVPKAYRGKLSPNQWKAMALKAAASEYLTYAKILHQQREYKCEAYYLDKIAALLKYENTEYNALYTQLLVRENKMDEAVSFIAGCLRHNNASPEMLQVLKEEYLKSGKEVSGFDEYVASLKTGAENQKEKEALLTQLIKKPIEDFSLESSYGGMVNLKDQLGKIVVIDMWATWCAPCKKAMPGMKMAVDHYADDTNVKFYFLDTQEYVKDYKTKTVSFIEEKEYPFEVLYDAVNPENGKPEMVYTKYAKAFQFSGIPQKMIIDQDGYLRWRSTGYEGSPSALADEIKTLVDYLKAESKS</sequence>
<dbReference type="GO" id="GO:0016209">
    <property type="term" value="F:antioxidant activity"/>
    <property type="evidence" value="ECO:0007669"/>
    <property type="project" value="InterPro"/>
</dbReference>
<dbReference type="InterPro" id="IPR013766">
    <property type="entry name" value="Thioredoxin_domain"/>
</dbReference>
<organism evidence="2 3">
    <name type="scientific">Leeuwenhoekiella polynyae</name>
    <dbReference type="NCBI Taxonomy" id="1550906"/>
    <lineage>
        <taxon>Bacteria</taxon>
        <taxon>Pseudomonadati</taxon>
        <taxon>Bacteroidota</taxon>
        <taxon>Flavobacteriia</taxon>
        <taxon>Flavobacteriales</taxon>
        <taxon>Flavobacteriaceae</taxon>
        <taxon>Leeuwenhoekiella</taxon>
    </lineage>
</organism>
<dbReference type="GO" id="GO:0016853">
    <property type="term" value="F:isomerase activity"/>
    <property type="evidence" value="ECO:0007669"/>
    <property type="project" value="UniProtKB-KW"/>
</dbReference>
<dbReference type="PROSITE" id="PS51352">
    <property type="entry name" value="THIOREDOXIN_2"/>
    <property type="match status" value="1"/>
</dbReference>
<evidence type="ECO:0000313" key="2">
    <source>
        <dbReference type="EMBL" id="RXG25650.1"/>
    </source>
</evidence>
<dbReference type="InterPro" id="IPR036249">
    <property type="entry name" value="Thioredoxin-like_sf"/>
</dbReference>
<evidence type="ECO:0000259" key="1">
    <source>
        <dbReference type="PROSITE" id="PS51352"/>
    </source>
</evidence>
<dbReference type="GO" id="GO:0016491">
    <property type="term" value="F:oxidoreductase activity"/>
    <property type="evidence" value="ECO:0007669"/>
    <property type="project" value="InterPro"/>
</dbReference>
<dbReference type="InterPro" id="IPR000866">
    <property type="entry name" value="AhpC/TSA"/>
</dbReference>
<dbReference type="SUPFAM" id="SSF52833">
    <property type="entry name" value="Thioredoxin-like"/>
    <property type="match status" value="1"/>
</dbReference>
<proteinExistence type="predicted"/>
<dbReference type="AlphaFoldDB" id="A0A4Q0PFC0"/>
<keyword evidence="2" id="KW-0413">Isomerase</keyword>
<dbReference type="OrthoDB" id="634996at2"/>
<dbReference type="InterPro" id="IPR050553">
    <property type="entry name" value="Thioredoxin_ResA/DsbE_sf"/>
</dbReference>
<dbReference type="Pfam" id="PF00578">
    <property type="entry name" value="AhpC-TSA"/>
    <property type="match status" value="1"/>
</dbReference>
<dbReference type="PANTHER" id="PTHR42852:SF17">
    <property type="entry name" value="THIOREDOXIN-LIKE PROTEIN HI_1115"/>
    <property type="match status" value="1"/>
</dbReference>
<reference evidence="2 3" key="1">
    <citation type="submission" date="2018-07" db="EMBL/GenBank/DDBJ databases">
        <title>Leeuwenhoekiella genomics.</title>
        <authorList>
            <person name="Tahon G."/>
            <person name="Willems A."/>
        </authorList>
    </citation>
    <scope>NUCLEOTIDE SEQUENCE [LARGE SCALE GENOMIC DNA]</scope>
    <source>
        <strain evidence="2 3">LMG 29608</strain>
    </source>
</reference>
<dbReference type="CDD" id="cd02966">
    <property type="entry name" value="TlpA_like_family"/>
    <property type="match status" value="1"/>
</dbReference>
<dbReference type="EMBL" id="QOVK01000002">
    <property type="protein sequence ID" value="RXG25650.1"/>
    <property type="molecule type" value="Genomic_DNA"/>
</dbReference>
<accession>A0A4Q0PFC0</accession>